<reference evidence="2 3" key="1">
    <citation type="submission" date="2023-11" db="EMBL/GenBank/DDBJ databases">
        <title>Novel species in genus Nocardioides.</title>
        <authorList>
            <person name="Zhou H."/>
        </authorList>
    </citation>
    <scope>NUCLEOTIDE SEQUENCE [LARGE SCALE GENOMIC DNA]</scope>
    <source>
        <strain evidence="2 3">S-58</strain>
    </source>
</reference>
<evidence type="ECO:0000256" key="1">
    <source>
        <dbReference type="SAM" id="Phobius"/>
    </source>
</evidence>
<sequence>MSPRDPDDVDPTQQSGRPFMVTGALIGILVALAILVVVYQFAS</sequence>
<comment type="caution">
    <text evidence="2">The sequence shown here is derived from an EMBL/GenBank/DDBJ whole genome shotgun (WGS) entry which is preliminary data.</text>
</comment>
<dbReference type="Proteomes" id="UP001291999">
    <property type="component" value="Unassembled WGS sequence"/>
</dbReference>
<dbReference type="RefSeq" id="WP_301539406.1">
    <property type="nucleotide sequence ID" value="NZ_CP141058.1"/>
</dbReference>
<keyword evidence="3" id="KW-1185">Reference proteome</keyword>
<keyword evidence="1" id="KW-0472">Membrane</keyword>
<gene>
    <name evidence="2" type="ORF">SFC79_07360</name>
</gene>
<evidence type="ECO:0000313" key="3">
    <source>
        <dbReference type="Proteomes" id="UP001291999"/>
    </source>
</evidence>
<evidence type="ECO:0000313" key="2">
    <source>
        <dbReference type="EMBL" id="MDZ5661580.1"/>
    </source>
</evidence>
<keyword evidence="1" id="KW-1133">Transmembrane helix</keyword>
<name>A0ABU5KAH7_9ACTN</name>
<feature type="transmembrane region" description="Helical" evidence="1">
    <location>
        <begin position="20"/>
        <end position="42"/>
    </location>
</feature>
<organism evidence="2 3">
    <name type="scientific">Nocardioides renjunii</name>
    <dbReference type="NCBI Taxonomy" id="3095075"/>
    <lineage>
        <taxon>Bacteria</taxon>
        <taxon>Bacillati</taxon>
        <taxon>Actinomycetota</taxon>
        <taxon>Actinomycetes</taxon>
        <taxon>Propionibacteriales</taxon>
        <taxon>Nocardioidaceae</taxon>
        <taxon>Nocardioides</taxon>
    </lineage>
</organism>
<proteinExistence type="predicted"/>
<accession>A0ABU5KAH7</accession>
<dbReference type="EMBL" id="JAXQPW010000001">
    <property type="protein sequence ID" value="MDZ5661580.1"/>
    <property type="molecule type" value="Genomic_DNA"/>
</dbReference>
<keyword evidence="1" id="KW-0812">Transmembrane</keyword>
<protein>
    <submittedName>
        <fullName evidence="2">Uncharacterized protein</fullName>
    </submittedName>
</protein>